<evidence type="ECO:0000259" key="1">
    <source>
        <dbReference type="Pfam" id="PF01493"/>
    </source>
</evidence>
<dbReference type="Pfam" id="PF01493">
    <property type="entry name" value="GXGXG"/>
    <property type="match status" value="1"/>
</dbReference>
<dbReference type="InterPro" id="IPR012061">
    <property type="entry name" value="Glu_synth_lsu_3"/>
</dbReference>
<dbReference type="InterPro" id="IPR002489">
    <property type="entry name" value="Glu_synth_asu_C"/>
</dbReference>
<reference evidence="2" key="1">
    <citation type="submission" date="2020-07" db="EMBL/GenBank/DDBJ databases">
        <title>Huge and variable diversity of episymbiotic CPR bacteria and DPANN archaea in groundwater ecosystems.</title>
        <authorList>
            <person name="He C.Y."/>
            <person name="Keren R."/>
            <person name="Whittaker M."/>
            <person name="Farag I.F."/>
            <person name="Doudna J."/>
            <person name="Cate J.H.D."/>
            <person name="Banfield J.F."/>
        </authorList>
    </citation>
    <scope>NUCLEOTIDE SEQUENCE</scope>
    <source>
        <strain evidence="2">NC_groundwater_717_Ag_S-0.2um_59_8</strain>
    </source>
</reference>
<accession>A0A932M007</accession>
<dbReference type="PANTHER" id="PTHR39673:SF5">
    <property type="entry name" value="TUNGSTEN-CONTAINING FORMYLMETHANOFURAN DEHYDROGENASE 2 SUBUNIT C"/>
    <property type="match status" value="1"/>
</dbReference>
<dbReference type="EMBL" id="JACPSX010000094">
    <property type="protein sequence ID" value="MBI3014452.1"/>
    <property type="molecule type" value="Genomic_DNA"/>
</dbReference>
<dbReference type="PANTHER" id="PTHR39673">
    <property type="entry name" value="TUNGSTEN FORMYLMETHANOFURAN DEHYDROGENASE, SUBUNIT C (FWDC)"/>
    <property type="match status" value="1"/>
</dbReference>
<dbReference type="CDD" id="cd00981">
    <property type="entry name" value="arch_gltB"/>
    <property type="match status" value="1"/>
</dbReference>
<feature type="domain" description="Glutamate synthase alpha subunit C-terminal" evidence="1">
    <location>
        <begin position="31"/>
        <end position="188"/>
    </location>
</feature>
<evidence type="ECO:0000313" key="2">
    <source>
        <dbReference type="EMBL" id="MBI3014452.1"/>
    </source>
</evidence>
<dbReference type="InterPro" id="IPR035710">
    <property type="entry name" value="Archaeal_gltB"/>
</dbReference>
<gene>
    <name evidence="2" type="ORF">HYY65_05190</name>
</gene>
<evidence type="ECO:0000313" key="3">
    <source>
        <dbReference type="Proteomes" id="UP000741360"/>
    </source>
</evidence>
<proteinExistence type="predicted"/>
<dbReference type="Proteomes" id="UP000741360">
    <property type="component" value="Unassembled WGS sequence"/>
</dbReference>
<protein>
    <recommendedName>
        <fullName evidence="1">Glutamate synthase alpha subunit C-terminal domain-containing protein</fullName>
    </recommendedName>
</protein>
<dbReference type="PIRSF" id="PIRSF006519">
    <property type="entry name" value="GOGAT_dom3"/>
    <property type="match status" value="1"/>
</dbReference>
<dbReference type="AlphaFoldDB" id="A0A932M007"/>
<dbReference type="InterPro" id="IPR036485">
    <property type="entry name" value="Glu_synth_asu_C_sf"/>
</dbReference>
<dbReference type="SUPFAM" id="SSF69336">
    <property type="entry name" value="Alpha subunit of glutamate synthase, C-terminal domain"/>
    <property type="match status" value="1"/>
</dbReference>
<name>A0A932M007_UNCTE</name>
<comment type="caution">
    <text evidence="2">The sequence shown here is derived from an EMBL/GenBank/DDBJ whole genome shotgun (WGS) entry which is preliminary data.</text>
</comment>
<dbReference type="GO" id="GO:0016491">
    <property type="term" value="F:oxidoreductase activity"/>
    <property type="evidence" value="ECO:0007669"/>
    <property type="project" value="InterPro"/>
</dbReference>
<sequence>MEEVISAKDLYYRELNARIRQKARAGVEHIRLTDVQGHRYIACGLQFKNLQLRVSGVPGEDLGAFMDGPTVVVENNAQNGVGNTMNDGRILVHGMAGDVVGYGMRGGRIYIRDGAGYRVGIHMKGFKEKQPMLVIGGRAGKFFGEYMAGGYLILLGATGGSTGPVVGDYCATGMHGGTIFIRGKVEEYKLGKEVKAFPLTPEDESFLRPILVDFLESFALDVNIFDFDSYQKIVPVSTRPYGKLYAY</sequence>
<organism evidence="2 3">
    <name type="scientific">Tectimicrobiota bacterium</name>
    <dbReference type="NCBI Taxonomy" id="2528274"/>
    <lineage>
        <taxon>Bacteria</taxon>
        <taxon>Pseudomonadati</taxon>
        <taxon>Nitrospinota/Tectimicrobiota group</taxon>
        <taxon>Candidatus Tectimicrobiota</taxon>
    </lineage>
</organism>
<dbReference type="Gene3D" id="2.160.20.60">
    <property type="entry name" value="Glutamate synthase, alpha subunit, C-terminal domain"/>
    <property type="match status" value="1"/>
</dbReference>